<dbReference type="EMBL" id="BKCP01004516">
    <property type="protein sequence ID" value="GER31883.1"/>
    <property type="molecule type" value="Genomic_DNA"/>
</dbReference>
<protein>
    <submittedName>
        <fullName evidence="2">Histone acetyltransferase of the GNAT family 2</fullName>
    </submittedName>
</protein>
<dbReference type="AlphaFoldDB" id="A0A5A7PG70"/>
<reference evidence="3" key="1">
    <citation type="journal article" date="2019" name="Curr. Biol.">
        <title>Genome Sequence of Striga asiatica Provides Insight into the Evolution of Plant Parasitism.</title>
        <authorList>
            <person name="Yoshida S."/>
            <person name="Kim S."/>
            <person name="Wafula E.K."/>
            <person name="Tanskanen J."/>
            <person name="Kim Y.M."/>
            <person name="Honaas L."/>
            <person name="Yang Z."/>
            <person name="Spallek T."/>
            <person name="Conn C.E."/>
            <person name="Ichihashi Y."/>
            <person name="Cheong K."/>
            <person name="Cui S."/>
            <person name="Der J.P."/>
            <person name="Gundlach H."/>
            <person name="Jiao Y."/>
            <person name="Hori C."/>
            <person name="Ishida J.K."/>
            <person name="Kasahara H."/>
            <person name="Kiba T."/>
            <person name="Kim M.S."/>
            <person name="Koo N."/>
            <person name="Laohavisit A."/>
            <person name="Lee Y.H."/>
            <person name="Lumba S."/>
            <person name="McCourt P."/>
            <person name="Mortimer J.C."/>
            <person name="Mutuku J.M."/>
            <person name="Nomura T."/>
            <person name="Sasaki-Sekimoto Y."/>
            <person name="Seto Y."/>
            <person name="Wang Y."/>
            <person name="Wakatake T."/>
            <person name="Sakakibara H."/>
            <person name="Demura T."/>
            <person name="Yamaguchi S."/>
            <person name="Yoneyama K."/>
            <person name="Manabe R.I."/>
            <person name="Nelson D.C."/>
            <person name="Schulman A.H."/>
            <person name="Timko M.P."/>
            <person name="dePamphilis C.W."/>
            <person name="Choi D."/>
            <person name="Shirasu K."/>
        </authorList>
    </citation>
    <scope>NUCLEOTIDE SEQUENCE [LARGE SCALE GENOMIC DNA]</scope>
    <source>
        <strain evidence="3">cv. UVA1</strain>
    </source>
</reference>
<feature type="region of interest" description="Disordered" evidence="1">
    <location>
        <begin position="74"/>
        <end position="144"/>
    </location>
</feature>
<feature type="compositionally biased region" description="Basic and acidic residues" evidence="1">
    <location>
        <begin position="134"/>
        <end position="144"/>
    </location>
</feature>
<keyword evidence="2" id="KW-0808">Transferase</keyword>
<accession>A0A5A7PG70</accession>
<name>A0A5A7PG70_STRAF</name>
<keyword evidence="3" id="KW-1185">Reference proteome</keyword>
<feature type="compositionally biased region" description="Polar residues" evidence="1">
    <location>
        <begin position="103"/>
        <end position="119"/>
    </location>
</feature>
<comment type="caution">
    <text evidence="2">The sequence shown here is derived from an EMBL/GenBank/DDBJ whole genome shotgun (WGS) entry which is preliminary data.</text>
</comment>
<evidence type="ECO:0000313" key="3">
    <source>
        <dbReference type="Proteomes" id="UP000325081"/>
    </source>
</evidence>
<organism evidence="2 3">
    <name type="scientific">Striga asiatica</name>
    <name type="common">Asiatic witchweed</name>
    <name type="synonym">Buchnera asiatica</name>
    <dbReference type="NCBI Taxonomy" id="4170"/>
    <lineage>
        <taxon>Eukaryota</taxon>
        <taxon>Viridiplantae</taxon>
        <taxon>Streptophyta</taxon>
        <taxon>Embryophyta</taxon>
        <taxon>Tracheophyta</taxon>
        <taxon>Spermatophyta</taxon>
        <taxon>Magnoliopsida</taxon>
        <taxon>eudicotyledons</taxon>
        <taxon>Gunneridae</taxon>
        <taxon>Pentapetalae</taxon>
        <taxon>asterids</taxon>
        <taxon>lamiids</taxon>
        <taxon>Lamiales</taxon>
        <taxon>Orobanchaceae</taxon>
        <taxon>Buchnereae</taxon>
        <taxon>Striga</taxon>
    </lineage>
</organism>
<evidence type="ECO:0000313" key="2">
    <source>
        <dbReference type="EMBL" id="GER31883.1"/>
    </source>
</evidence>
<evidence type="ECO:0000256" key="1">
    <source>
        <dbReference type="SAM" id="MobiDB-lite"/>
    </source>
</evidence>
<dbReference type="GO" id="GO:0016740">
    <property type="term" value="F:transferase activity"/>
    <property type="evidence" value="ECO:0007669"/>
    <property type="project" value="UniProtKB-KW"/>
</dbReference>
<dbReference type="Proteomes" id="UP000325081">
    <property type="component" value="Unassembled WGS sequence"/>
</dbReference>
<gene>
    <name evidence="2" type="ORF">STAS_07917</name>
</gene>
<proteinExistence type="predicted"/>
<sequence length="144" mass="15590">MYFGVNVCVVIGAPRSTVQHSQGSEKCNQALNMEGKRNGPISARPPLVTKLVIGTAAHGLKLTEKAPLLILREAAGQNPSWRPIKRRDPKWADPPTHPGRGSRPSNEPSNAGRTAQRSCRPNGPEAPAGGRQTGSKESKYHFFF</sequence>